<comment type="caution">
    <text evidence="1">The sequence shown here is derived from an EMBL/GenBank/DDBJ whole genome shotgun (WGS) entry which is preliminary data.</text>
</comment>
<gene>
    <name evidence="1" type="ORF">BDY19DRAFT_990279</name>
</gene>
<proteinExistence type="predicted"/>
<dbReference type="Proteomes" id="UP001055072">
    <property type="component" value="Unassembled WGS sequence"/>
</dbReference>
<keyword evidence="2" id="KW-1185">Reference proteome</keyword>
<evidence type="ECO:0000313" key="2">
    <source>
        <dbReference type="Proteomes" id="UP001055072"/>
    </source>
</evidence>
<sequence>MATPDYFDAPVRWPHSDASTVIVTGEFDSWSGKQRLTRTVNGFEGTIKIPWARKTPYKYIVDGRWTTTDHQPTEYDSIGNLNNVFYSPARPAVSAVQHTSTPMPVESSKASNGISGINGILTNAKNAAVAMVEALAPGTTETPQPTPAIGTDSVKEEVLGRASAVQKQAVKPAVATAEVVAKTVQPKAELNTAPIAELEPTPAQAVVSTPKEEVNAEAVLPVSREEAPAAPVVPVPVLPLAEERSTIGDAEKGPETKIVPGAATSESSTHTPADAVTPAIQPSTHTPAANGTVLPAAEAPAILPVSNGVHDGPSTHSPVVLPTRKSDVVPPVVTNGVNAADTEKTAEVPLPAPTPPEAPPVPTTPKLNGTSAEPPSTTSSPASSPRKEKKGSFPTFGRHHRQSSTASVSTNSSSPNTPNELGVLDSPSRKGTMKKKRTSSIFGKVKHLFTDEAKKEKKGREASS</sequence>
<dbReference type="EMBL" id="MU274903">
    <property type="protein sequence ID" value="KAI0092567.1"/>
    <property type="molecule type" value="Genomic_DNA"/>
</dbReference>
<organism evidence="1 2">
    <name type="scientific">Irpex rosettiformis</name>
    <dbReference type="NCBI Taxonomy" id="378272"/>
    <lineage>
        <taxon>Eukaryota</taxon>
        <taxon>Fungi</taxon>
        <taxon>Dikarya</taxon>
        <taxon>Basidiomycota</taxon>
        <taxon>Agaricomycotina</taxon>
        <taxon>Agaricomycetes</taxon>
        <taxon>Polyporales</taxon>
        <taxon>Irpicaceae</taxon>
        <taxon>Irpex</taxon>
    </lineage>
</organism>
<evidence type="ECO:0000313" key="1">
    <source>
        <dbReference type="EMBL" id="KAI0092567.1"/>
    </source>
</evidence>
<name>A0ACB8UDZ8_9APHY</name>
<protein>
    <submittedName>
        <fullName evidence="1">Uncharacterized protein</fullName>
    </submittedName>
</protein>
<reference evidence="1" key="1">
    <citation type="journal article" date="2021" name="Environ. Microbiol.">
        <title>Gene family expansions and transcriptome signatures uncover fungal adaptations to wood decay.</title>
        <authorList>
            <person name="Hage H."/>
            <person name="Miyauchi S."/>
            <person name="Viragh M."/>
            <person name="Drula E."/>
            <person name="Min B."/>
            <person name="Chaduli D."/>
            <person name="Navarro D."/>
            <person name="Favel A."/>
            <person name="Norest M."/>
            <person name="Lesage-Meessen L."/>
            <person name="Balint B."/>
            <person name="Merenyi Z."/>
            <person name="de Eugenio L."/>
            <person name="Morin E."/>
            <person name="Martinez A.T."/>
            <person name="Baldrian P."/>
            <person name="Stursova M."/>
            <person name="Martinez M.J."/>
            <person name="Novotny C."/>
            <person name="Magnuson J.K."/>
            <person name="Spatafora J.W."/>
            <person name="Maurice S."/>
            <person name="Pangilinan J."/>
            <person name="Andreopoulos W."/>
            <person name="LaButti K."/>
            <person name="Hundley H."/>
            <person name="Na H."/>
            <person name="Kuo A."/>
            <person name="Barry K."/>
            <person name="Lipzen A."/>
            <person name="Henrissat B."/>
            <person name="Riley R."/>
            <person name="Ahrendt S."/>
            <person name="Nagy L.G."/>
            <person name="Grigoriev I.V."/>
            <person name="Martin F."/>
            <person name="Rosso M.N."/>
        </authorList>
    </citation>
    <scope>NUCLEOTIDE SEQUENCE</scope>
    <source>
        <strain evidence="1">CBS 384.51</strain>
    </source>
</reference>
<accession>A0ACB8UDZ8</accession>